<dbReference type="GO" id="GO:0008784">
    <property type="term" value="F:alanine racemase activity"/>
    <property type="evidence" value="ECO:0007669"/>
    <property type="project" value="TreeGrafter"/>
</dbReference>
<accession>A0A1Q9GX68</accession>
<reference evidence="5 6" key="1">
    <citation type="submission" date="2016-09" db="EMBL/GenBank/DDBJ databases">
        <title>Photobacterium proteolyticum sp. nov. a protease producing bacterium isolated from ocean sediments of Laizhou Bay.</title>
        <authorList>
            <person name="Li Y."/>
        </authorList>
    </citation>
    <scope>NUCLEOTIDE SEQUENCE [LARGE SCALE GENOMIC DNA]</scope>
    <source>
        <strain evidence="5 6">13-12</strain>
    </source>
</reference>
<dbReference type="STRING" id="1903952.BIT28_00725"/>
<dbReference type="InterPro" id="IPR029066">
    <property type="entry name" value="PLP-binding_barrel"/>
</dbReference>
<dbReference type="CDD" id="cd06815">
    <property type="entry name" value="PLPDE_III_AR_like_1"/>
    <property type="match status" value="1"/>
</dbReference>
<evidence type="ECO:0000256" key="3">
    <source>
        <dbReference type="ARBA" id="ARBA00023235"/>
    </source>
</evidence>
<comment type="caution">
    <text evidence="5">The sequence shown here is derived from an EMBL/GenBank/DDBJ whole genome shotgun (WGS) entry which is preliminary data.</text>
</comment>
<dbReference type="RefSeq" id="WP_075762661.1">
    <property type="nucleotide sequence ID" value="NZ_MJIL01000049.1"/>
</dbReference>
<protein>
    <submittedName>
        <fullName evidence="5">Alanine racemase</fullName>
    </submittedName>
</protein>
<organism evidence="5 6">
    <name type="scientific">Photobacterium proteolyticum</name>
    <dbReference type="NCBI Taxonomy" id="1903952"/>
    <lineage>
        <taxon>Bacteria</taxon>
        <taxon>Pseudomonadati</taxon>
        <taxon>Pseudomonadota</taxon>
        <taxon>Gammaproteobacteria</taxon>
        <taxon>Vibrionales</taxon>
        <taxon>Vibrionaceae</taxon>
        <taxon>Photobacterium</taxon>
    </lineage>
</organism>
<evidence type="ECO:0000256" key="1">
    <source>
        <dbReference type="ARBA" id="ARBA00001933"/>
    </source>
</evidence>
<feature type="domain" description="Alanine racemase N-terminal" evidence="4">
    <location>
        <begin position="9"/>
        <end position="226"/>
    </location>
</feature>
<dbReference type="OrthoDB" id="504078at2"/>
<dbReference type="PANTHER" id="PTHR30511">
    <property type="entry name" value="ALANINE RACEMASE"/>
    <property type="match status" value="1"/>
</dbReference>
<keyword evidence="3" id="KW-0413">Isomerase</keyword>
<name>A0A1Q9GX68_9GAMM</name>
<dbReference type="AlphaFoldDB" id="A0A1Q9GX68"/>
<dbReference type="Gene3D" id="3.20.20.10">
    <property type="entry name" value="Alanine racemase"/>
    <property type="match status" value="1"/>
</dbReference>
<dbReference type="Proteomes" id="UP000186905">
    <property type="component" value="Unassembled WGS sequence"/>
</dbReference>
<evidence type="ECO:0000313" key="6">
    <source>
        <dbReference type="Proteomes" id="UP000186905"/>
    </source>
</evidence>
<dbReference type="InterPro" id="IPR000821">
    <property type="entry name" value="Ala_racemase"/>
</dbReference>
<keyword evidence="2" id="KW-0663">Pyridoxal phosphate</keyword>
<dbReference type="EMBL" id="MJIL01000049">
    <property type="protein sequence ID" value="OLQ79812.1"/>
    <property type="molecule type" value="Genomic_DNA"/>
</dbReference>
<evidence type="ECO:0000313" key="5">
    <source>
        <dbReference type="EMBL" id="OLQ79812.1"/>
    </source>
</evidence>
<dbReference type="Pfam" id="PF01168">
    <property type="entry name" value="Ala_racemase_N"/>
    <property type="match status" value="1"/>
</dbReference>
<comment type="cofactor">
    <cofactor evidence="1">
        <name>pyridoxal 5'-phosphate</name>
        <dbReference type="ChEBI" id="CHEBI:597326"/>
    </cofactor>
</comment>
<dbReference type="PANTHER" id="PTHR30511:SF3">
    <property type="entry name" value="LYSINE RACEMASE"/>
    <property type="match status" value="1"/>
</dbReference>
<evidence type="ECO:0000256" key="2">
    <source>
        <dbReference type="ARBA" id="ARBA00022898"/>
    </source>
</evidence>
<keyword evidence="6" id="KW-1185">Reference proteome</keyword>
<dbReference type="GO" id="GO:0030170">
    <property type="term" value="F:pyridoxal phosphate binding"/>
    <property type="evidence" value="ECO:0007669"/>
    <property type="project" value="TreeGrafter"/>
</dbReference>
<dbReference type="InterPro" id="IPR001608">
    <property type="entry name" value="Ala_racemase_N"/>
</dbReference>
<gene>
    <name evidence="5" type="ORF">BIT28_00725</name>
</gene>
<proteinExistence type="predicted"/>
<sequence length="354" mass="38265">MSTYPCINIHLDTITQNTQHMVSACRAQGISPAGVTKLACATPDVGQAILNGGIQLLADSRIRNLRKIRHLDAQTLLLRLPALSEISEVVKYADISLNSEMATLDALSAEALKQHKTHQVILMHDLGDLREGGFYEEETLALARKAVALPGIELVGLGSNLACYGGVEPTSDNQNQLIALARQIESTFNITLKYISGASSAGLPLMFSGKLPQGINQLRLGASLLMGIGLNDDPIPETRQDTFDLTAEIVEIKIKPSVPVNSTALDAFGNKPDFIDRGLRRRAICAVGKQDVDISQISPKDPNIIVIGGSSDHLILDINDCEPDYQVGSLIDFDLSYGGVLQCMTSEYITKRFI</sequence>
<dbReference type="SUPFAM" id="SSF51419">
    <property type="entry name" value="PLP-binding barrel"/>
    <property type="match status" value="1"/>
</dbReference>
<dbReference type="GO" id="GO:0005829">
    <property type="term" value="C:cytosol"/>
    <property type="evidence" value="ECO:0007669"/>
    <property type="project" value="TreeGrafter"/>
</dbReference>
<evidence type="ECO:0000259" key="4">
    <source>
        <dbReference type="Pfam" id="PF01168"/>
    </source>
</evidence>